<keyword evidence="2 12" id="KW-1003">Cell membrane</keyword>
<dbReference type="PANTHER" id="PTHR21248">
    <property type="entry name" value="CARDIOLIPIN SYNTHASE"/>
    <property type="match status" value="1"/>
</dbReference>
<proteinExistence type="inferred from homology"/>
<reference evidence="15" key="1">
    <citation type="submission" date="2022-07" db="EMBL/GenBank/DDBJ databases">
        <authorList>
            <person name="Kouya T."/>
            <person name="Ishiyama Y."/>
        </authorList>
    </citation>
    <scope>NUCLEOTIDE SEQUENCE</scope>
    <source>
        <strain evidence="15">WR16-4</strain>
    </source>
</reference>
<reference evidence="15" key="2">
    <citation type="journal article" date="2023" name="PLoS ONE">
        <title>Philodulcilactobacillus myokoensis gen. nov., sp. nov., a fructophilic, acidophilic, and agar-phobic lactic acid bacterium isolated from fermented vegetable extracts.</title>
        <authorList>
            <person name="Kouya T."/>
            <person name="Ishiyama Y."/>
            <person name="Ohashi S."/>
            <person name="Kumakubo R."/>
            <person name="Yamazaki T."/>
            <person name="Otaki T."/>
        </authorList>
    </citation>
    <scope>NUCLEOTIDE SEQUENCE</scope>
    <source>
        <strain evidence="15">WR16-4</strain>
    </source>
</reference>
<dbReference type="SMART" id="SM00155">
    <property type="entry name" value="PLDc"/>
    <property type="match status" value="2"/>
</dbReference>
<feature type="active site" evidence="12">
    <location>
        <position position="222"/>
    </location>
</feature>
<keyword evidence="6" id="KW-0677">Repeat</keyword>
<dbReference type="NCBIfam" id="TIGR04265">
    <property type="entry name" value="bac_cardiolipin"/>
    <property type="match status" value="1"/>
</dbReference>
<feature type="active site" evidence="12">
    <location>
        <position position="220"/>
    </location>
</feature>
<dbReference type="GO" id="GO:0008808">
    <property type="term" value="F:cardiolipin synthase activity"/>
    <property type="evidence" value="ECO:0007669"/>
    <property type="project" value="UniProtKB-UniRule"/>
</dbReference>
<dbReference type="GO" id="GO:0032049">
    <property type="term" value="P:cardiolipin biosynthetic process"/>
    <property type="evidence" value="ECO:0007669"/>
    <property type="project" value="UniProtKB-UniRule"/>
</dbReference>
<protein>
    <recommendedName>
        <fullName evidence="12 13">Cardiolipin synthase</fullName>
        <shortName evidence="12">CL synthase</shortName>
        <ecNumber evidence="12 13">2.7.8.-</ecNumber>
    </recommendedName>
</protein>
<feature type="domain" description="PLD phosphodiesterase" evidence="14">
    <location>
        <begin position="396"/>
        <end position="423"/>
    </location>
</feature>
<dbReference type="AlphaFoldDB" id="A0A9W6AZC0"/>
<evidence type="ECO:0000256" key="6">
    <source>
        <dbReference type="ARBA" id="ARBA00022737"/>
    </source>
</evidence>
<dbReference type="EMBL" id="BRPL01000002">
    <property type="protein sequence ID" value="GLB46076.1"/>
    <property type="molecule type" value="Genomic_DNA"/>
</dbReference>
<evidence type="ECO:0000256" key="1">
    <source>
        <dbReference type="ARBA" id="ARBA00004651"/>
    </source>
</evidence>
<comment type="catalytic activity">
    <reaction evidence="12">
        <text>2 a 1,2-diacyl-sn-glycero-3-phospho-(1'-sn-glycerol) = a cardiolipin + glycerol</text>
        <dbReference type="Rhea" id="RHEA:31451"/>
        <dbReference type="ChEBI" id="CHEBI:17754"/>
        <dbReference type="ChEBI" id="CHEBI:62237"/>
        <dbReference type="ChEBI" id="CHEBI:64716"/>
    </reaction>
</comment>
<keyword evidence="7 12" id="KW-1133">Transmembrane helix</keyword>
<dbReference type="InterPro" id="IPR027379">
    <property type="entry name" value="CLS_N"/>
</dbReference>
<feature type="transmembrane region" description="Helical" evidence="12">
    <location>
        <begin position="7"/>
        <end position="24"/>
    </location>
</feature>
<evidence type="ECO:0000313" key="16">
    <source>
        <dbReference type="Proteomes" id="UP001144204"/>
    </source>
</evidence>
<feature type="active site" evidence="12">
    <location>
        <position position="408"/>
    </location>
</feature>
<sequence length="483" mass="56167">MLIFLEIILLIIFANTFFALITVFRTKRDIAATWAWLLVLVFIPIFGFLAYSFIGRKLTKKNMFKLQSQDQMQLDSILRKQRRQLKRLNTMGADQIVYNSRSMVEMFMNTDLSFLARHNHVKIYTDGNDLFDQMLADFDQAKNSINVEFYTFYNDQIGNQVLNKLVEKAKKGVHVRVIYDPFGSIGTTRRFFKPLTDAGGRAEPFLRTNFLDFRLNFRDHRKIVVVDGKVAYIGGFNIGDQYLGRKKKFGPWHDTHLRIIGSGIFGLQARFILDWNVTDSKHQITGLDNIIRYFPLNNIDGPTNMQIVSSGPDTDLRQIEMGYIKLIHMAQKSCWIETPYLIPDDSTYDSLRIAAMSGIDVRVIIPHMPDHPFVYRATQYFAHQLAKEGVKIYYYQKGFVHSKTIVVDGEISSVGSANFDYRSFKLNFEVNAFLYDSTVSRKLKRIFLDDIRNSTRQTPKMFDQQSRWLLFKQSFCRLLAPIL</sequence>
<feature type="domain" description="PLD phosphodiesterase" evidence="14">
    <location>
        <begin position="215"/>
        <end position="242"/>
    </location>
</feature>
<dbReference type="PANTHER" id="PTHR21248:SF22">
    <property type="entry name" value="PHOSPHOLIPASE D"/>
    <property type="match status" value="1"/>
</dbReference>
<comment type="caution">
    <text evidence="15">The sequence shown here is derived from an EMBL/GenBank/DDBJ whole genome shotgun (WGS) entry which is preliminary data.</text>
</comment>
<evidence type="ECO:0000256" key="11">
    <source>
        <dbReference type="ARBA" id="ARBA00023264"/>
    </source>
</evidence>
<dbReference type="RefSeq" id="WP_286135536.1">
    <property type="nucleotide sequence ID" value="NZ_BRPL01000002.1"/>
</dbReference>
<dbReference type="EC" id="2.7.8.-" evidence="12 13"/>
<evidence type="ECO:0000256" key="12">
    <source>
        <dbReference type="HAMAP-Rule" id="MF_01916"/>
    </source>
</evidence>
<organism evidence="15 16">
    <name type="scientific">Philodulcilactobacillus myokoensis</name>
    <dbReference type="NCBI Taxonomy" id="2929573"/>
    <lineage>
        <taxon>Bacteria</taxon>
        <taxon>Bacillati</taxon>
        <taxon>Bacillota</taxon>
        <taxon>Bacilli</taxon>
        <taxon>Lactobacillales</taxon>
        <taxon>Lactobacillaceae</taxon>
        <taxon>Philodulcilactobacillus</taxon>
    </lineage>
</organism>
<feature type="active site" evidence="12">
    <location>
        <position position="403"/>
    </location>
</feature>
<comment type="function">
    <text evidence="12">Catalyzes the reversible phosphatidyl group transfer from one phosphatidylglycerol molecule to another to form cardiolipin (CL) (diphosphatidylglycerol) and glycerol.</text>
</comment>
<keyword evidence="11 12" id="KW-1208">Phospholipid metabolism</keyword>
<dbReference type="Pfam" id="PF13091">
    <property type="entry name" value="PLDc_2"/>
    <property type="match status" value="2"/>
</dbReference>
<dbReference type="SUPFAM" id="SSF56024">
    <property type="entry name" value="Phospholipase D/nuclease"/>
    <property type="match status" value="2"/>
</dbReference>
<evidence type="ECO:0000256" key="2">
    <source>
        <dbReference type="ARBA" id="ARBA00022475"/>
    </source>
</evidence>
<feature type="transmembrane region" description="Helical" evidence="12">
    <location>
        <begin position="30"/>
        <end position="54"/>
    </location>
</feature>
<keyword evidence="3 12" id="KW-0444">Lipid biosynthesis</keyword>
<dbReference type="Proteomes" id="UP001144204">
    <property type="component" value="Unassembled WGS sequence"/>
</dbReference>
<evidence type="ECO:0000256" key="7">
    <source>
        <dbReference type="ARBA" id="ARBA00022989"/>
    </source>
</evidence>
<evidence type="ECO:0000256" key="10">
    <source>
        <dbReference type="ARBA" id="ARBA00023209"/>
    </source>
</evidence>
<comment type="subcellular location">
    <subcellularLocation>
        <location evidence="1 12">Cell membrane</location>
        <topology evidence="1 12">Multi-pass membrane protein</topology>
    </subcellularLocation>
</comment>
<feature type="active site" evidence="12">
    <location>
        <position position="401"/>
    </location>
</feature>
<keyword evidence="9 12" id="KW-0472">Membrane</keyword>
<dbReference type="CDD" id="cd09112">
    <property type="entry name" value="PLDc_CLS_2"/>
    <property type="match status" value="1"/>
</dbReference>
<accession>A0A9W6AZC0</accession>
<evidence type="ECO:0000256" key="3">
    <source>
        <dbReference type="ARBA" id="ARBA00022516"/>
    </source>
</evidence>
<dbReference type="Pfam" id="PF13396">
    <property type="entry name" value="PLDc_N"/>
    <property type="match status" value="1"/>
</dbReference>
<evidence type="ECO:0000256" key="8">
    <source>
        <dbReference type="ARBA" id="ARBA00023098"/>
    </source>
</evidence>
<dbReference type="InterPro" id="IPR001736">
    <property type="entry name" value="PLipase_D/transphosphatidylase"/>
</dbReference>
<dbReference type="InterPro" id="IPR022924">
    <property type="entry name" value="Cardiolipin_synthase"/>
</dbReference>
<evidence type="ECO:0000256" key="4">
    <source>
        <dbReference type="ARBA" id="ARBA00022679"/>
    </source>
</evidence>
<dbReference type="GO" id="GO:0005886">
    <property type="term" value="C:plasma membrane"/>
    <property type="evidence" value="ECO:0007669"/>
    <property type="project" value="UniProtKB-SubCell"/>
</dbReference>
<keyword evidence="10 12" id="KW-0594">Phospholipid biosynthesis</keyword>
<gene>
    <name evidence="15" type="primary">cls</name>
    <name evidence="15" type="ORF">WR164_00550</name>
</gene>
<dbReference type="PROSITE" id="PS50035">
    <property type="entry name" value="PLD"/>
    <property type="match status" value="2"/>
</dbReference>
<dbReference type="CDD" id="cd09110">
    <property type="entry name" value="PLDc_CLS_1"/>
    <property type="match status" value="1"/>
</dbReference>
<evidence type="ECO:0000259" key="14">
    <source>
        <dbReference type="PROSITE" id="PS50035"/>
    </source>
</evidence>
<evidence type="ECO:0000256" key="9">
    <source>
        <dbReference type="ARBA" id="ARBA00023136"/>
    </source>
</evidence>
<dbReference type="HAMAP" id="MF_01916">
    <property type="entry name" value="Cardiolipin_synth_Cls"/>
    <property type="match status" value="1"/>
</dbReference>
<keyword evidence="16" id="KW-1185">Reference proteome</keyword>
<dbReference type="InterPro" id="IPR025202">
    <property type="entry name" value="PLD-like_dom"/>
</dbReference>
<evidence type="ECO:0000256" key="5">
    <source>
        <dbReference type="ARBA" id="ARBA00022692"/>
    </source>
</evidence>
<name>A0A9W6AZC0_9LACO</name>
<evidence type="ECO:0000313" key="15">
    <source>
        <dbReference type="EMBL" id="GLB46076.1"/>
    </source>
</evidence>
<keyword evidence="4 12" id="KW-0808">Transferase</keyword>
<evidence type="ECO:0000256" key="13">
    <source>
        <dbReference type="NCBIfam" id="TIGR04265"/>
    </source>
</evidence>
<keyword evidence="5 12" id="KW-0812">Transmembrane</keyword>
<comment type="similarity">
    <text evidence="12">Belongs to the phospholipase D family. Cardiolipin synthase subfamily.</text>
</comment>
<feature type="active site" evidence="12">
    <location>
        <position position="227"/>
    </location>
</feature>
<dbReference type="InterPro" id="IPR030874">
    <property type="entry name" value="Cardiolipin_synth_Firmi"/>
</dbReference>
<dbReference type="Gene3D" id="3.30.870.10">
    <property type="entry name" value="Endonuclease Chain A"/>
    <property type="match status" value="2"/>
</dbReference>
<keyword evidence="8 12" id="KW-0443">Lipid metabolism</keyword>